<name>A0A081R2R1_STROR</name>
<dbReference type="GO" id="GO:0016757">
    <property type="term" value="F:glycosyltransferase activity"/>
    <property type="evidence" value="ECO:0007669"/>
    <property type="project" value="UniProtKB-KW"/>
</dbReference>
<evidence type="ECO:0000313" key="6">
    <source>
        <dbReference type="Proteomes" id="UP000028098"/>
    </source>
</evidence>
<protein>
    <recommendedName>
        <fullName evidence="4">UDP-N-acetylglucosamine--peptide N-acetylglucosaminyltransferase stabilizing protein GtfB</fullName>
    </recommendedName>
    <alternativeName>
        <fullName evidence="4">Glycosyltransferase stabilizing protein GtfB</fullName>
    </alternativeName>
</protein>
<evidence type="ECO:0000256" key="1">
    <source>
        <dbReference type="ARBA" id="ARBA00004922"/>
    </source>
</evidence>
<comment type="subcellular location">
    <subcellularLocation>
        <location evidence="4">Cell membrane</location>
        <topology evidence="4">Peripheral membrane protein</topology>
    </subcellularLocation>
</comment>
<comment type="caution">
    <text evidence="5">The sequence shown here is derived from an EMBL/GenBank/DDBJ whole genome shotgun (WGS) entry which is preliminary data.</text>
</comment>
<dbReference type="GO" id="GO:0031647">
    <property type="term" value="P:regulation of protein stability"/>
    <property type="evidence" value="ECO:0007669"/>
    <property type="project" value="UniProtKB-UniRule"/>
</dbReference>
<accession>A0A081R2R1</accession>
<keyword evidence="5" id="KW-0808">Transferase</keyword>
<comment type="pathway">
    <text evidence="1 4">Protein modification; protein glycosylation.</text>
</comment>
<evidence type="ECO:0000256" key="2">
    <source>
        <dbReference type="ARBA" id="ARBA00022475"/>
    </source>
</evidence>
<dbReference type="NCBIfam" id="TIGR02919">
    <property type="entry name" value="accessory Sec system glycosylation chaperone GtfB"/>
    <property type="match status" value="1"/>
</dbReference>
<keyword evidence="3 4" id="KW-0472">Membrane</keyword>
<dbReference type="GO" id="GO:0017122">
    <property type="term" value="C:protein N-acetylglucosaminyltransferase complex"/>
    <property type="evidence" value="ECO:0007669"/>
    <property type="project" value="UniProtKB-UniRule"/>
</dbReference>
<keyword evidence="2 4" id="KW-1003">Cell membrane</keyword>
<organism evidence="5 6">
    <name type="scientific">Streptococcus oralis</name>
    <dbReference type="NCBI Taxonomy" id="1303"/>
    <lineage>
        <taxon>Bacteria</taxon>
        <taxon>Bacillati</taxon>
        <taxon>Bacillota</taxon>
        <taxon>Bacilli</taxon>
        <taxon>Lactobacillales</taxon>
        <taxon>Streptococcaceae</taxon>
        <taxon>Streptococcus</taxon>
    </lineage>
</organism>
<dbReference type="GO" id="GO:0005886">
    <property type="term" value="C:plasma membrane"/>
    <property type="evidence" value="ECO:0007669"/>
    <property type="project" value="UniProtKB-SubCell"/>
</dbReference>
<comment type="subunit">
    <text evidence="4">Forms a heterotetramer with 2 subunits each of GtfA and GtfB. Part of the accessory SecA2/SecY2 protein translocation apparatus.</text>
</comment>
<dbReference type="PATRIC" id="fig|1303.44.peg.1358"/>
<evidence type="ECO:0000313" key="5">
    <source>
        <dbReference type="EMBL" id="KEQ49484.1"/>
    </source>
</evidence>
<sequence>MIQLFDRYGQESRDLHESLEAAGLSHVTVVIEPDGFLPDGILSPFTYYLGYELGKALYFNQVAVPEFWEIAGNNQSAHILEDSRERGVIHYVDAPQARLVKQVDWKDLSGRIYQADHYNRYGACFARTTYCMEGHAILTKYQDAKGQEIVLENHVTGDILLTLPGQALRHFKNRVEFTIFFLQDLGIDTRHLLFNTLATSFLVSYHYPDKTGQDILVWQEPLDDCLPGNMQLLLEQEELRAKQILIPDKATYEQALALTNPTYHDKFFHLGYHYQFKRENFVRADALIVTNSDQIEHIETLIESLPMVTFRIAAVTEMSSKLLTLLSYPNVVLYQNASPQKIRELYQLSDLYLDINYGNELLDAVRQAFEHNMLILAFDQTAHNRSYTAPEHLFDVQAVGDMIAKIQEALSSLDKMGRALGHQGRHANYVDLATYQERMERIIGEGHD</sequence>
<evidence type="ECO:0000256" key="4">
    <source>
        <dbReference type="HAMAP-Rule" id="MF_01473"/>
    </source>
</evidence>
<dbReference type="AlphaFoldDB" id="A0A081R2R1"/>
<dbReference type="InterPro" id="IPR014268">
    <property type="entry name" value="GtfB"/>
</dbReference>
<comment type="similarity">
    <text evidence="4">Belongs to the GtfB family.</text>
</comment>
<dbReference type="UniPathway" id="UPA00378"/>
<comment type="function">
    <text evidence="4">Required for polymorphic O-glycosylation of the serine-rich repeat protein in this bacteria. A stabilizing protein that is part of the accessory SecA2/SecY2 system specifically required to export serine-rich repeat cell wall proteins usually encoded upstream in the same operon. The GtfA-GtfB complex adds GlcNAc from UDP-GlcNAc to the substrate protein, attaching the first sugar residue. Stabilizes the glycosylation activity of GtfA. Has no N-acetylglucosaminyl transferase activity on its own.</text>
</comment>
<evidence type="ECO:0000256" key="3">
    <source>
        <dbReference type="ARBA" id="ARBA00023136"/>
    </source>
</evidence>
<gene>
    <name evidence="4 5" type="primary">gtfB</name>
    <name evidence="5" type="ORF">SK143_1426</name>
</gene>
<keyword evidence="5" id="KW-0328">Glycosyltransferase</keyword>
<dbReference type="HAMAP" id="MF_01473">
    <property type="entry name" value="GtfB"/>
    <property type="match status" value="1"/>
</dbReference>
<proteinExistence type="inferred from homology"/>
<dbReference type="Proteomes" id="UP000028098">
    <property type="component" value="Unassembled WGS sequence"/>
</dbReference>
<dbReference type="EMBL" id="JPGB01000006">
    <property type="protein sequence ID" value="KEQ49484.1"/>
    <property type="molecule type" value="Genomic_DNA"/>
</dbReference>
<reference evidence="5 6" key="1">
    <citation type="submission" date="2014-05" db="EMBL/GenBank/DDBJ databases">
        <authorList>
            <person name="Daugherty S.C."/>
            <person name="Tallon L.J."/>
            <person name="Sadzewicz L."/>
            <person name="Kilian M."/>
            <person name="Tettelin H."/>
        </authorList>
    </citation>
    <scope>NUCLEOTIDE SEQUENCE [LARGE SCALE GENOMIC DNA]</scope>
    <source>
        <strain evidence="5 6">SK143</strain>
    </source>
</reference>
<dbReference type="RefSeq" id="WP_042902812.1">
    <property type="nucleotide sequence ID" value="NZ_JPGB01000006.1"/>
</dbReference>